<reference evidence="1 2" key="1">
    <citation type="submission" date="2018-08" db="EMBL/GenBank/DDBJ databases">
        <title>Mucilaginibacter sp. MYSH2.</title>
        <authorList>
            <person name="Seo T."/>
        </authorList>
    </citation>
    <scope>NUCLEOTIDE SEQUENCE [LARGE SCALE GENOMIC DNA]</scope>
    <source>
        <strain evidence="1 2">MYSH2</strain>
    </source>
</reference>
<evidence type="ECO:0000313" key="2">
    <source>
        <dbReference type="Proteomes" id="UP000264217"/>
    </source>
</evidence>
<name>A0A372NQS8_9SPHI</name>
<dbReference type="Proteomes" id="UP000264217">
    <property type="component" value="Unassembled WGS sequence"/>
</dbReference>
<comment type="caution">
    <text evidence="1">The sequence shown here is derived from an EMBL/GenBank/DDBJ whole genome shotgun (WGS) entry which is preliminary data.</text>
</comment>
<organism evidence="1 2">
    <name type="scientific">Mucilaginibacter conchicola</name>
    <dbReference type="NCBI Taxonomy" id="2303333"/>
    <lineage>
        <taxon>Bacteria</taxon>
        <taxon>Pseudomonadati</taxon>
        <taxon>Bacteroidota</taxon>
        <taxon>Sphingobacteriia</taxon>
        <taxon>Sphingobacteriales</taxon>
        <taxon>Sphingobacteriaceae</taxon>
        <taxon>Mucilaginibacter</taxon>
    </lineage>
</organism>
<proteinExistence type="predicted"/>
<gene>
    <name evidence="1" type="ORF">D0C36_19875</name>
</gene>
<dbReference type="EMBL" id="QWDC01000003">
    <property type="protein sequence ID" value="RFZ91198.1"/>
    <property type="molecule type" value="Genomic_DNA"/>
</dbReference>
<protein>
    <submittedName>
        <fullName evidence="1">Uncharacterized protein</fullName>
    </submittedName>
</protein>
<sequence>MVRMNSDDFLQTELAGINEVFERLEVMLSEYVVNAPGDREEAEELRRSFSDLRGLYQKGKRVWFDQYRLLFRNKIMRPSLNGIRGYIAIDLDRIYKRLSLSEKLIVSNLSNDRYRFLVYNDREPERLLRSIADCVAAFCKSLYRDKGRTDQIFNDRKDALLFSLPLISEEKLFRLSVTDNILQYDILCQGIDLINFDLHYQALSCIVQAAEYKPV</sequence>
<accession>A0A372NQS8</accession>
<keyword evidence="2" id="KW-1185">Reference proteome</keyword>
<dbReference type="AlphaFoldDB" id="A0A372NQS8"/>
<evidence type="ECO:0000313" key="1">
    <source>
        <dbReference type="EMBL" id="RFZ91198.1"/>
    </source>
</evidence>